<sequence>MWRHIASNFLTLLIVILVALGGLIAWGKKQYDGPGPLTQGVCLRVEQGANFARVSEDLRAKGAISSAYIFRVGASYEDKTSQLKFGSYLIEPGSSMQRIIGQITAGGPSTCGTELNYLIGVNGQQMILRELDAATGLYVEAAKFDPTADTAPEGFAAAAGQADVRLRVTLVEGATSWRVVEALKAADFLEGAIRAVPDEGSLAPDSYDLRRGSDRAALIAEMQRRQSAILAAAWEGRDAGLPYDTPEEALVMASLIEKETGVPEERTRVASVFVNRLERGMRLQTDPTVIYGVTGGKGVLGRGIRQSELQRRTPYNTYVITGLPPTPIANPGRASILAAMHPDKTPYLYFVADGSGGHAFAETLEAHNANVARWRALERGQPQQQGVQN</sequence>
<comment type="catalytic activity">
    <reaction evidence="7">
        <text>a peptidoglycan chain = a peptidoglycan chain with N-acetyl-1,6-anhydromuramyl-[peptide] at the reducing end + a peptidoglycan chain with N-acetylglucosamine at the non-reducing end.</text>
        <dbReference type="EC" id="4.2.2.29"/>
    </reaction>
</comment>
<dbReference type="NCBIfam" id="TIGR00247">
    <property type="entry name" value="endolytic transglycosylase MltG"/>
    <property type="match status" value="1"/>
</dbReference>
<dbReference type="EC" id="4.2.2.29" evidence="7"/>
<dbReference type="GO" id="GO:0005886">
    <property type="term" value="C:plasma membrane"/>
    <property type="evidence" value="ECO:0007669"/>
    <property type="project" value="UniProtKB-UniRule"/>
</dbReference>
<keyword evidence="7" id="KW-0997">Cell inner membrane</keyword>
<reference evidence="8 9" key="1">
    <citation type="submission" date="2019-01" db="EMBL/GenBank/DDBJ databases">
        <title>Sinorhodobacter populi sp. nov. isolated from the symptomatic bark tissue of Populus euramericana canker.</title>
        <authorList>
            <person name="Xu G."/>
        </authorList>
    </citation>
    <scope>NUCLEOTIDE SEQUENCE [LARGE SCALE GENOMIC DNA]</scope>
    <source>
        <strain evidence="8 9">2D-5</strain>
    </source>
</reference>
<dbReference type="PANTHER" id="PTHR30518">
    <property type="entry name" value="ENDOLYTIC MUREIN TRANSGLYCOSYLASE"/>
    <property type="match status" value="1"/>
</dbReference>
<dbReference type="Gene3D" id="3.30.160.60">
    <property type="entry name" value="Classic Zinc Finger"/>
    <property type="match status" value="1"/>
</dbReference>
<reference evidence="8 9" key="2">
    <citation type="submission" date="2019-01" db="EMBL/GenBank/DDBJ databases">
        <authorList>
            <person name="Li Y."/>
        </authorList>
    </citation>
    <scope>NUCLEOTIDE SEQUENCE [LARGE SCALE GENOMIC DNA]</scope>
    <source>
        <strain evidence="8 9">2D-5</strain>
    </source>
</reference>
<feature type="site" description="Important for catalytic activity" evidence="7">
    <location>
        <position position="259"/>
    </location>
</feature>
<keyword evidence="4 7" id="KW-0472">Membrane</keyword>
<dbReference type="GO" id="GO:0071555">
    <property type="term" value="P:cell wall organization"/>
    <property type="evidence" value="ECO:0007669"/>
    <property type="project" value="UniProtKB-KW"/>
</dbReference>
<name>A0A443J375_9RHOB</name>
<evidence type="ECO:0000256" key="7">
    <source>
        <dbReference type="HAMAP-Rule" id="MF_02065"/>
    </source>
</evidence>
<dbReference type="Proteomes" id="UP000285710">
    <property type="component" value="Unassembled WGS sequence"/>
</dbReference>
<comment type="similarity">
    <text evidence="7">Belongs to the transglycosylase MltG family.</text>
</comment>
<keyword evidence="1 7" id="KW-1003">Cell membrane</keyword>
<evidence type="ECO:0000256" key="1">
    <source>
        <dbReference type="ARBA" id="ARBA00022475"/>
    </source>
</evidence>
<dbReference type="CDD" id="cd08010">
    <property type="entry name" value="MltG_like"/>
    <property type="match status" value="1"/>
</dbReference>
<organism evidence="8 9">
    <name type="scientific">Paenirhodobacter populi</name>
    <dbReference type="NCBI Taxonomy" id="2306993"/>
    <lineage>
        <taxon>Bacteria</taxon>
        <taxon>Pseudomonadati</taxon>
        <taxon>Pseudomonadota</taxon>
        <taxon>Alphaproteobacteria</taxon>
        <taxon>Rhodobacterales</taxon>
        <taxon>Rhodobacter group</taxon>
        <taxon>Paenirhodobacter</taxon>
    </lineage>
</organism>
<keyword evidence="3 7" id="KW-1133">Transmembrane helix</keyword>
<dbReference type="GO" id="GO:0008932">
    <property type="term" value="F:lytic endotransglycosylase activity"/>
    <property type="evidence" value="ECO:0007669"/>
    <property type="project" value="UniProtKB-UniRule"/>
</dbReference>
<proteinExistence type="inferred from homology"/>
<evidence type="ECO:0000256" key="6">
    <source>
        <dbReference type="ARBA" id="ARBA00023316"/>
    </source>
</evidence>
<dbReference type="AlphaFoldDB" id="A0A443J375"/>
<keyword evidence="2 7" id="KW-0812">Transmembrane</keyword>
<evidence type="ECO:0000256" key="5">
    <source>
        <dbReference type="ARBA" id="ARBA00023239"/>
    </source>
</evidence>
<dbReference type="RefSeq" id="WP_128268759.1">
    <property type="nucleotide sequence ID" value="NZ_SAUW01000002.1"/>
</dbReference>
<evidence type="ECO:0000313" key="8">
    <source>
        <dbReference type="EMBL" id="RWR14912.1"/>
    </source>
</evidence>
<keyword evidence="6 7" id="KW-0961">Cell wall biogenesis/degradation</keyword>
<dbReference type="HAMAP" id="MF_02065">
    <property type="entry name" value="MltG"/>
    <property type="match status" value="1"/>
</dbReference>
<comment type="caution">
    <text evidence="8">The sequence shown here is derived from an EMBL/GenBank/DDBJ whole genome shotgun (WGS) entry which is preliminary data.</text>
</comment>
<dbReference type="PANTHER" id="PTHR30518:SF2">
    <property type="entry name" value="ENDOLYTIC MUREIN TRANSGLYCOSYLASE"/>
    <property type="match status" value="1"/>
</dbReference>
<dbReference type="GO" id="GO:0009252">
    <property type="term" value="P:peptidoglycan biosynthetic process"/>
    <property type="evidence" value="ECO:0007669"/>
    <property type="project" value="UniProtKB-UniRule"/>
</dbReference>
<comment type="function">
    <text evidence="7">Functions as a peptidoglycan terminase that cleaves nascent peptidoglycan strands endolytically to terminate their elongation.</text>
</comment>
<dbReference type="InterPro" id="IPR003770">
    <property type="entry name" value="MLTG-like"/>
</dbReference>
<keyword evidence="9" id="KW-1185">Reference proteome</keyword>
<dbReference type="Gene3D" id="3.30.1490.480">
    <property type="entry name" value="Endolytic murein transglycosylase"/>
    <property type="match status" value="1"/>
</dbReference>
<protein>
    <recommendedName>
        <fullName evidence="7">Endolytic murein transglycosylase</fullName>
        <ecNumber evidence="7">4.2.2.29</ecNumber>
    </recommendedName>
    <alternativeName>
        <fullName evidence="7">Peptidoglycan lytic transglycosylase</fullName>
    </alternativeName>
    <alternativeName>
        <fullName evidence="7">Peptidoglycan polymerization terminase</fullName>
    </alternativeName>
</protein>
<evidence type="ECO:0000256" key="3">
    <source>
        <dbReference type="ARBA" id="ARBA00022989"/>
    </source>
</evidence>
<keyword evidence="5 7" id="KW-0456">Lyase</keyword>
<evidence type="ECO:0000256" key="4">
    <source>
        <dbReference type="ARBA" id="ARBA00023136"/>
    </source>
</evidence>
<dbReference type="EMBL" id="SAUW01000002">
    <property type="protein sequence ID" value="RWR14912.1"/>
    <property type="molecule type" value="Genomic_DNA"/>
</dbReference>
<evidence type="ECO:0000256" key="2">
    <source>
        <dbReference type="ARBA" id="ARBA00022692"/>
    </source>
</evidence>
<dbReference type="Pfam" id="PF02618">
    <property type="entry name" value="YceG"/>
    <property type="match status" value="2"/>
</dbReference>
<evidence type="ECO:0000313" key="9">
    <source>
        <dbReference type="Proteomes" id="UP000285710"/>
    </source>
</evidence>
<accession>A0A443J375</accession>
<gene>
    <name evidence="7 8" type="primary">mltG</name>
    <name evidence="8" type="ORF">D2T33_02895</name>
</gene>